<sequence>MNTPNTPRPSRSGGSMKVFLALLFGGLAVLALRVFTAPDGGFFTMLLPVLGGALVAAAIALLVVRERRERKAMTESERNQPDQGMPL</sequence>
<evidence type="ECO:0000313" key="3">
    <source>
        <dbReference type="Proteomes" id="UP000584642"/>
    </source>
</evidence>
<dbReference type="EMBL" id="JABFDB010000012">
    <property type="protein sequence ID" value="NYZ21498.1"/>
    <property type="molecule type" value="Genomic_DNA"/>
</dbReference>
<protein>
    <submittedName>
        <fullName evidence="2">Uncharacterized protein</fullName>
    </submittedName>
</protein>
<keyword evidence="1" id="KW-1133">Transmembrane helix</keyword>
<evidence type="ECO:0000256" key="1">
    <source>
        <dbReference type="SAM" id="Phobius"/>
    </source>
</evidence>
<evidence type="ECO:0000313" key="2">
    <source>
        <dbReference type="EMBL" id="NYZ21498.1"/>
    </source>
</evidence>
<dbReference type="Proteomes" id="UP000584642">
    <property type="component" value="Unassembled WGS sequence"/>
</dbReference>
<proteinExistence type="predicted"/>
<feature type="transmembrane region" description="Helical" evidence="1">
    <location>
        <begin position="46"/>
        <end position="64"/>
    </location>
</feature>
<name>A0ABX2TED3_9PROT</name>
<dbReference type="RefSeq" id="WP_180283279.1">
    <property type="nucleotide sequence ID" value="NZ_JABFDB010000012.1"/>
</dbReference>
<organism evidence="2 3">
    <name type="scientific">Azospirillum oleiclasticum</name>
    <dbReference type="NCBI Taxonomy" id="2735135"/>
    <lineage>
        <taxon>Bacteria</taxon>
        <taxon>Pseudomonadati</taxon>
        <taxon>Pseudomonadota</taxon>
        <taxon>Alphaproteobacteria</taxon>
        <taxon>Rhodospirillales</taxon>
        <taxon>Azospirillaceae</taxon>
        <taxon>Azospirillum</taxon>
    </lineage>
</organism>
<keyword evidence="3" id="KW-1185">Reference proteome</keyword>
<gene>
    <name evidence="2" type="ORF">HND93_17430</name>
</gene>
<keyword evidence="1" id="KW-0812">Transmembrane</keyword>
<comment type="caution">
    <text evidence="2">The sequence shown here is derived from an EMBL/GenBank/DDBJ whole genome shotgun (WGS) entry which is preliminary data.</text>
</comment>
<keyword evidence="1" id="KW-0472">Membrane</keyword>
<reference evidence="2 3" key="1">
    <citation type="submission" date="2020-05" db="EMBL/GenBank/DDBJ databases">
        <title>Azospirillum oleiclasticum sp. nov, a nitrogen-fixing and heavy crude oil-emulsifying bacterium isolated from the crude oil of Yumen Oilfield.</title>
        <authorList>
            <person name="Wu D."/>
            <person name="Cai M."/>
            <person name="Zhang X."/>
        </authorList>
    </citation>
    <scope>NUCLEOTIDE SEQUENCE [LARGE SCALE GENOMIC DNA]</scope>
    <source>
        <strain evidence="2 3">ROY-1-1-2</strain>
    </source>
</reference>
<accession>A0ABX2TED3</accession>